<dbReference type="Proteomes" id="UP001327560">
    <property type="component" value="Chromosome 6"/>
</dbReference>
<keyword evidence="19" id="KW-1185">Reference proteome</keyword>
<dbReference type="GO" id="GO:0046872">
    <property type="term" value="F:metal ion binding"/>
    <property type="evidence" value="ECO:0007669"/>
    <property type="project" value="UniProtKB-KW"/>
</dbReference>
<evidence type="ECO:0000256" key="14">
    <source>
        <dbReference type="ARBA" id="ARBA00023015"/>
    </source>
</evidence>
<name>A0AAQ3KNQ3_9LILI</name>
<evidence type="ECO:0000256" key="13">
    <source>
        <dbReference type="ARBA" id="ARBA00022884"/>
    </source>
</evidence>
<evidence type="ECO:0000313" key="19">
    <source>
        <dbReference type="Proteomes" id="UP001327560"/>
    </source>
</evidence>
<dbReference type="GO" id="GO:0005634">
    <property type="term" value="C:nucleus"/>
    <property type="evidence" value="ECO:0007669"/>
    <property type="project" value="UniProtKB-SubCell"/>
</dbReference>
<evidence type="ECO:0000256" key="6">
    <source>
        <dbReference type="ARBA" id="ARBA00011757"/>
    </source>
</evidence>
<dbReference type="SUPFAM" id="SSF53098">
    <property type="entry name" value="Ribonuclease H-like"/>
    <property type="match status" value="1"/>
</dbReference>
<dbReference type="InterPro" id="IPR012337">
    <property type="entry name" value="RNaseH-like_sf"/>
</dbReference>
<keyword evidence="15" id="KW-0804">Transcription</keyword>
<evidence type="ECO:0000256" key="7">
    <source>
        <dbReference type="ARBA" id="ARBA00012161"/>
    </source>
</evidence>
<dbReference type="EC" id="3.1.13.4" evidence="7"/>
<evidence type="ECO:0000256" key="16">
    <source>
        <dbReference type="ARBA" id="ARBA00023242"/>
    </source>
</evidence>
<evidence type="ECO:0000256" key="4">
    <source>
        <dbReference type="ARBA" id="ARBA00004496"/>
    </source>
</evidence>
<dbReference type="PANTHER" id="PTHR10797">
    <property type="entry name" value="CCR4-NOT TRANSCRIPTION COMPLEX SUBUNIT"/>
    <property type="match status" value="1"/>
</dbReference>
<evidence type="ECO:0000256" key="15">
    <source>
        <dbReference type="ARBA" id="ARBA00023163"/>
    </source>
</evidence>
<dbReference type="GO" id="GO:0004535">
    <property type="term" value="F:poly(A)-specific ribonuclease activity"/>
    <property type="evidence" value="ECO:0007669"/>
    <property type="project" value="UniProtKB-EC"/>
</dbReference>
<keyword evidence="8" id="KW-0963">Cytoplasm</keyword>
<dbReference type="Pfam" id="PF04857">
    <property type="entry name" value="CAF1"/>
    <property type="match status" value="1"/>
</dbReference>
<accession>A0AAQ3KNQ3</accession>
<keyword evidence="14" id="KW-0805">Transcription regulation</keyword>
<sequence>MPLNVQIRQVWSYNLAEEFALIRDAIQQYHFVAMDTEFPGVIFRDQKHYADISLAKRYLYLKINVDVLCLIQVGLTLFDADGNLPTLGVGDDVGYVWEFNFRDFNLHRHAHSPAAIELLKASGINFDKNHEQGVDSATFAGFMLSSGLVCNEVVTWVTFHGAYDFAYLVKILTSSRLPETLEGFMDLLRFFFGTKVFDAKMMMRYCDGLYGGLEQVASLLKVNRMVGQSHQAGSDSLLTCQTFLKMKENFFEEGKEDQYAGVLYGLDNV</sequence>
<dbReference type="GO" id="GO:0003723">
    <property type="term" value="F:RNA binding"/>
    <property type="evidence" value="ECO:0007669"/>
    <property type="project" value="UniProtKB-KW"/>
</dbReference>
<evidence type="ECO:0000313" key="18">
    <source>
        <dbReference type="EMBL" id="WOL12237.1"/>
    </source>
</evidence>
<keyword evidence="12" id="KW-0269">Exonuclease</keyword>
<evidence type="ECO:0000256" key="3">
    <source>
        <dbReference type="ARBA" id="ARBA00004123"/>
    </source>
</evidence>
<keyword evidence="10" id="KW-0479">Metal-binding</keyword>
<evidence type="ECO:0000256" key="11">
    <source>
        <dbReference type="ARBA" id="ARBA00022801"/>
    </source>
</evidence>
<dbReference type="GO" id="GO:0030014">
    <property type="term" value="C:CCR4-NOT complex"/>
    <property type="evidence" value="ECO:0007669"/>
    <property type="project" value="InterPro"/>
</dbReference>
<dbReference type="AlphaFoldDB" id="A0AAQ3KNQ3"/>
<keyword evidence="9" id="KW-0540">Nuclease</keyword>
<evidence type="ECO:0000256" key="1">
    <source>
        <dbReference type="ARBA" id="ARBA00001663"/>
    </source>
</evidence>
<keyword evidence="13" id="KW-0694">RNA-binding</keyword>
<dbReference type="Gene3D" id="3.30.420.10">
    <property type="entry name" value="Ribonuclease H-like superfamily/Ribonuclease H"/>
    <property type="match status" value="1"/>
</dbReference>
<comment type="catalytic activity">
    <reaction evidence="1">
        <text>Exonucleolytic cleavage of poly(A) to 5'-AMP.</text>
        <dbReference type="EC" id="3.1.13.4"/>
    </reaction>
</comment>
<dbReference type="EMBL" id="CP136895">
    <property type="protein sequence ID" value="WOL12237.1"/>
    <property type="molecule type" value="Genomic_DNA"/>
</dbReference>
<protein>
    <recommendedName>
        <fullName evidence="7">poly(A)-specific ribonuclease</fullName>
        <ecNumber evidence="7">3.1.13.4</ecNumber>
    </recommendedName>
</protein>
<dbReference type="InterPro" id="IPR036397">
    <property type="entry name" value="RNaseH_sf"/>
</dbReference>
<evidence type="ECO:0000256" key="12">
    <source>
        <dbReference type="ARBA" id="ARBA00022839"/>
    </source>
</evidence>
<evidence type="ECO:0000256" key="2">
    <source>
        <dbReference type="ARBA" id="ARBA00001968"/>
    </source>
</evidence>
<evidence type="ECO:0000256" key="5">
    <source>
        <dbReference type="ARBA" id="ARBA00008372"/>
    </source>
</evidence>
<evidence type="ECO:0000256" key="10">
    <source>
        <dbReference type="ARBA" id="ARBA00022723"/>
    </source>
</evidence>
<evidence type="ECO:0000256" key="8">
    <source>
        <dbReference type="ARBA" id="ARBA00022490"/>
    </source>
</evidence>
<keyword evidence="11" id="KW-0378">Hydrolase</keyword>
<gene>
    <name evidence="18" type="ORF">Cni_G21003</name>
</gene>
<comment type="cofactor">
    <cofactor evidence="2">
        <name>a divalent metal cation</name>
        <dbReference type="ChEBI" id="CHEBI:60240"/>
    </cofactor>
</comment>
<reference evidence="18 19" key="1">
    <citation type="submission" date="2023-10" db="EMBL/GenBank/DDBJ databases">
        <title>Chromosome-scale genome assembly provides insights into flower coloration mechanisms of Canna indica.</title>
        <authorList>
            <person name="Li C."/>
        </authorList>
    </citation>
    <scope>NUCLEOTIDE SEQUENCE [LARGE SCALE GENOMIC DNA]</scope>
    <source>
        <tissue evidence="18">Flower</tissue>
    </source>
</reference>
<proteinExistence type="inferred from homology"/>
<comment type="function">
    <text evidence="17">Ubiquitous transcription factor required for a diverse set of processes. It is a component of the CCR4 complex involved in the control of gene expression.</text>
</comment>
<keyword evidence="16" id="KW-0539">Nucleus</keyword>
<dbReference type="InterPro" id="IPR006941">
    <property type="entry name" value="RNase_CAF1"/>
</dbReference>
<dbReference type="GO" id="GO:0005737">
    <property type="term" value="C:cytoplasm"/>
    <property type="evidence" value="ECO:0007669"/>
    <property type="project" value="UniProtKB-SubCell"/>
</dbReference>
<comment type="similarity">
    <text evidence="5">Belongs to the CAF1 family.</text>
</comment>
<organism evidence="18 19">
    <name type="scientific">Canna indica</name>
    <name type="common">Indian-shot</name>
    <dbReference type="NCBI Taxonomy" id="4628"/>
    <lineage>
        <taxon>Eukaryota</taxon>
        <taxon>Viridiplantae</taxon>
        <taxon>Streptophyta</taxon>
        <taxon>Embryophyta</taxon>
        <taxon>Tracheophyta</taxon>
        <taxon>Spermatophyta</taxon>
        <taxon>Magnoliopsida</taxon>
        <taxon>Liliopsida</taxon>
        <taxon>Zingiberales</taxon>
        <taxon>Cannaceae</taxon>
        <taxon>Canna</taxon>
    </lineage>
</organism>
<dbReference type="InterPro" id="IPR039637">
    <property type="entry name" value="CNOT7/CNOT8/Pop2"/>
</dbReference>
<comment type="subcellular location">
    <subcellularLocation>
        <location evidence="4">Cytoplasm</location>
    </subcellularLocation>
    <subcellularLocation>
        <location evidence="3">Nucleus</location>
    </subcellularLocation>
</comment>
<evidence type="ECO:0000256" key="9">
    <source>
        <dbReference type="ARBA" id="ARBA00022722"/>
    </source>
</evidence>
<comment type="subunit">
    <text evidence="6">Component of the CCR4-NOT complex, at least composed of CRR4 and CAF1 proteins.</text>
</comment>
<evidence type="ECO:0000256" key="17">
    <source>
        <dbReference type="ARBA" id="ARBA00025148"/>
    </source>
</evidence>